<name>A0ACB9GND1_9ASTR</name>
<evidence type="ECO:0000313" key="2">
    <source>
        <dbReference type="Proteomes" id="UP001056120"/>
    </source>
</evidence>
<evidence type="ECO:0000313" key="1">
    <source>
        <dbReference type="EMBL" id="KAI3784954.1"/>
    </source>
</evidence>
<sequence>MTDSPYSVSGLCQEIDFDRSVNRKLWRYENGGDDASFKNKLFSGETSTPRSVVKNPDHKSDYANGVSRFLQRTATPSPQGIDSICDSCFITRSSIL</sequence>
<accession>A0ACB9GND1</accession>
<proteinExistence type="predicted"/>
<gene>
    <name evidence="1" type="ORF">L1987_44062</name>
</gene>
<reference evidence="2" key="1">
    <citation type="journal article" date="2022" name="Mol. Ecol. Resour.">
        <title>The genomes of chicory, endive, great burdock and yacon provide insights into Asteraceae palaeo-polyploidization history and plant inulin production.</title>
        <authorList>
            <person name="Fan W."/>
            <person name="Wang S."/>
            <person name="Wang H."/>
            <person name="Wang A."/>
            <person name="Jiang F."/>
            <person name="Liu H."/>
            <person name="Zhao H."/>
            <person name="Xu D."/>
            <person name="Zhang Y."/>
        </authorList>
    </citation>
    <scope>NUCLEOTIDE SEQUENCE [LARGE SCALE GENOMIC DNA]</scope>
    <source>
        <strain evidence="2">cv. Yunnan</strain>
    </source>
</reference>
<keyword evidence="2" id="KW-1185">Reference proteome</keyword>
<comment type="caution">
    <text evidence="1">The sequence shown here is derived from an EMBL/GenBank/DDBJ whole genome shotgun (WGS) entry which is preliminary data.</text>
</comment>
<dbReference type="Proteomes" id="UP001056120">
    <property type="component" value="Linkage Group LG14"/>
</dbReference>
<reference evidence="1 2" key="2">
    <citation type="journal article" date="2022" name="Mol. Ecol. Resour.">
        <title>The genomes of chicory, endive, great burdock and yacon provide insights into Asteraceae paleo-polyploidization history and plant inulin production.</title>
        <authorList>
            <person name="Fan W."/>
            <person name="Wang S."/>
            <person name="Wang H."/>
            <person name="Wang A."/>
            <person name="Jiang F."/>
            <person name="Liu H."/>
            <person name="Zhao H."/>
            <person name="Xu D."/>
            <person name="Zhang Y."/>
        </authorList>
    </citation>
    <scope>NUCLEOTIDE SEQUENCE [LARGE SCALE GENOMIC DNA]</scope>
    <source>
        <strain evidence="2">cv. Yunnan</strain>
        <tissue evidence="1">Leaves</tissue>
    </source>
</reference>
<protein>
    <submittedName>
        <fullName evidence="1">Uncharacterized protein</fullName>
    </submittedName>
</protein>
<organism evidence="1 2">
    <name type="scientific">Smallanthus sonchifolius</name>
    <dbReference type="NCBI Taxonomy" id="185202"/>
    <lineage>
        <taxon>Eukaryota</taxon>
        <taxon>Viridiplantae</taxon>
        <taxon>Streptophyta</taxon>
        <taxon>Embryophyta</taxon>
        <taxon>Tracheophyta</taxon>
        <taxon>Spermatophyta</taxon>
        <taxon>Magnoliopsida</taxon>
        <taxon>eudicotyledons</taxon>
        <taxon>Gunneridae</taxon>
        <taxon>Pentapetalae</taxon>
        <taxon>asterids</taxon>
        <taxon>campanulids</taxon>
        <taxon>Asterales</taxon>
        <taxon>Asteraceae</taxon>
        <taxon>Asteroideae</taxon>
        <taxon>Heliantheae alliance</taxon>
        <taxon>Millerieae</taxon>
        <taxon>Smallanthus</taxon>
    </lineage>
</organism>
<dbReference type="EMBL" id="CM042031">
    <property type="protein sequence ID" value="KAI3784954.1"/>
    <property type="molecule type" value="Genomic_DNA"/>
</dbReference>